<evidence type="ECO:0000313" key="2">
    <source>
        <dbReference type="EMBL" id="KAK3299930.1"/>
    </source>
</evidence>
<reference evidence="2" key="1">
    <citation type="journal article" date="2023" name="Mol. Phylogenet. Evol.">
        <title>Genome-scale phylogeny and comparative genomics of the fungal order Sordariales.</title>
        <authorList>
            <person name="Hensen N."/>
            <person name="Bonometti L."/>
            <person name="Westerberg I."/>
            <person name="Brannstrom I.O."/>
            <person name="Guillou S."/>
            <person name="Cros-Aarteil S."/>
            <person name="Calhoun S."/>
            <person name="Haridas S."/>
            <person name="Kuo A."/>
            <person name="Mondo S."/>
            <person name="Pangilinan J."/>
            <person name="Riley R."/>
            <person name="LaButti K."/>
            <person name="Andreopoulos B."/>
            <person name="Lipzen A."/>
            <person name="Chen C."/>
            <person name="Yan M."/>
            <person name="Daum C."/>
            <person name="Ng V."/>
            <person name="Clum A."/>
            <person name="Steindorff A."/>
            <person name="Ohm R.A."/>
            <person name="Martin F."/>
            <person name="Silar P."/>
            <person name="Natvig D.O."/>
            <person name="Lalanne C."/>
            <person name="Gautier V."/>
            <person name="Ament-Velasquez S.L."/>
            <person name="Kruys A."/>
            <person name="Hutchinson M.I."/>
            <person name="Powell A.J."/>
            <person name="Barry K."/>
            <person name="Miller A.N."/>
            <person name="Grigoriev I.V."/>
            <person name="Debuchy R."/>
            <person name="Gladieux P."/>
            <person name="Hiltunen Thoren M."/>
            <person name="Johannesson H."/>
        </authorList>
    </citation>
    <scope>NUCLEOTIDE SEQUENCE</scope>
    <source>
        <strain evidence="2">CBS 168.71</strain>
    </source>
</reference>
<accession>A0AAE0LWF6</accession>
<reference evidence="2" key="2">
    <citation type="submission" date="2023-06" db="EMBL/GenBank/DDBJ databases">
        <authorList>
            <consortium name="Lawrence Berkeley National Laboratory"/>
            <person name="Haridas S."/>
            <person name="Hensen N."/>
            <person name="Bonometti L."/>
            <person name="Westerberg I."/>
            <person name="Brannstrom I.O."/>
            <person name="Guillou S."/>
            <person name="Cros-Aarteil S."/>
            <person name="Calhoun S."/>
            <person name="Kuo A."/>
            <person name="Mondo S."/>
            <person name="Pangilinan J."/>
            <person name="Riley R."/>
            <person name="Labutti K."/>
            <person name="Andreopoulos B."/>
            <person name="Lipzen A."/>
            <person name="Chen C."/>
            <person name="Yanf M."/>
            <person name="Daum C."/>
            <person name="Ng V."/>
            <person name="Clum A."/>
            <person name="Steindorff A."/>
            <person name="Ohm R."/>
            <person name="Martin F."/>
            <person name="Silar P."/>
            <person name="Natvig D."/>
            <person name="Lalanne C."/>
            <person name="Gautier V."/>
            <person name="Ament-Velasquez S.L."/>
            <person name="Kruys A."/>
            <person name="Hutchinson M.I."/>
            <person name="Powell A.J."/>
            <person name="Barry K."/>
            <person name="Miller A.N."/>
            <person name="Grigoriev I.V."/>
            <person name="Debuchy R."/>
            <person name="Gladieux P."/>
            <person name="Thoren M.H."/>
            <person name="Johannesson H."/>
        </authorList>
    </citation>
    <scope>NUCLEOTIDE SEQUENCE</scope>
    <source>
        <strain evidence="2">CBS 168.71</strain>
    </source>
</reference>
<name>A0AAE0LWF6_9PEZI</name>
<protein>
    <submittedName>
        <fullName evidence="2">Uncharacterized protein</fullName>
    </submittedName>
</protein>
<feature type="region of interest" description="Disordered" evidence="1">
    <location>
        <begin position="37"/>
        <end position="58"/>
    </location>
</feature>
<organism evidence="2 3">
    <name type="scientific">Chaetomium fimeti</name>
    <dbReference type="NCBI Taxonomy" id="1854472"/>
    <lineage>
        <taxon>Eukaryota</taxon>
        <taxon>Fungi</taxon>
        <taxon>Dikarya</taxon>
        <taxon>Ascomycota</taxon>
        <taxon>Pezizomycotina</taxon>
        <taxon>Sordariomycetes</taxon>
        <taxon>Sordariomycetidae</taxon>
        <taxon>Sordariales</taxon>
        <taxon>Chaetomiaceae</taxon>
        <taxon>Chaetomium</taxon>
    </lineage>
</organism>
<evidence type="ECO:0000256" key="1">
    <source>
        <dbReference type="SAM" id="MobiDB-lite"/>
    </source>
</evidence>
<sequence>MSSQAETPYFWQHLHNMFPARTPAAEAGAEGGTAKAACRGCSRQSRQPTVARGDNTKRRSPRNIITRCIGKVCARSVRECVSASDIRCVSKRKKNNAQSVWPRSQTPNGVLDQAGRTITNDVVLGGTNLTQQLCARAEFGDYCADSRSHIGDRAHRGQLVHRRPPKRTQARTQTVANECRQHQNGATTVRTRPGSLEPMSSVGPAQAATVVRHRQLDTQSPGLHGRGRYQMLFTTREKNSLFPLWGNSPGMLPVQRFEIISHS</sequence>
<dbReference type="EMBL" id="JAUEPN010000001">
    <property type="protein sequence ID" value="KAK3299930.1"/>
    <property type="molecule type" value="Genomic_DNA"/>
</dbReference>
<proteinExistence type="predicted"/>
<dbReference type="AlphaFoldDB" id="A0AAE0LWF6"/>
<evidence type="ECO:0000313" key="3">
    <source>
        <dbReference type="Proteomes" id="UP001278766"/>
    </source>
</evidence>
<dbReference type="RefSeq" id="XP_062663444.1">
    <property type="nucleotide sequence ID" value="XM_062800037.1"/>
</dbReference>
<keyword evidence="3" id="KW-1185">Reference proteome</keyword>
<dbReference type="GeneID" id="87836985"/>
<dbReference type="Proteomes" id="UP001278766">
    <property type="component" value="Unassembled WGS sequence"/>
</dbReference>
<gene>
    <name evidence="2" type="ORF">B0H64DRAFT_2870</name>
</gene>
<comment type="caution">
    <text evidence="2">The sequence shown here is derived from an EMBL/GenBank/DDBJ whole genome shotgun (WGS) entry which is preliminary data.</text>
</comment>